<dbReference type="RefSeq" id="WP_189571315.1">
    <property type="nucleotide sequence ID" value="NZ_BMXV01000001.1"/>
</dbReference>
<protein>
    <recommendedName>
        <fullName evidence="8">Protein-S-isoprenylcysteine O-methyltransferase Ste14</fullName>
    </recommendedName>
</protein>
<evidence type="ECO:0000256" key="1">
    <source>
        <dbReference type="ARBA" id="ARBA00004127"/>
    </source>
</evidence>
<evidence type="ECO:0000256" key="2">
    <source>
        <dbReference type="ARBA" id="ARBA00022692"/>
    </source>
</evidence>
<dbReference type="EMBL" id="BMXV01000001">
    <property type="protein sequence ID" value="GGY58839.1"/>
    <property type="molecule type" value="Genomic_DNA"/>
</dbReference>
<sequence>MSAELFTRHFLGSFFLLIGILFACRALGLYARLGFSHINYGESGSATWWNRQLFNVFRAAILLVCLLRILWPIDPWLGIIGWLYHPVVLLFGVAVLLCSFGLASYLQAYMSADWRSGIDREQAPSLLTSGPYARSRNPLFLAIILGQAGFFLALPSVFSLICLLVGVWVIRRQALAEEAALAEHYGEPYSHYRQQVPRWL</sequence>
<feature type="transmembrane region" description="Helical" evidence="5">
    <location>
        <begin position="139"/>
        <end position="170"/>
    </location>
</feature>
<evidence type="ECO:0000256" key="5">
    <source>
        <dbReference type="SAM" id="Phobius"/>
    </source>
</evidence>
<dbReference type="Gene3D" id="1.20.120.1630">
    <property type="match status" value="1"/>
</dbReference>
<comment type="subcellular location">
    <subcellularLocation>
        <location evidence="1">Endomembrane system</location>
        <topology evidence="1">Multi-pass membrane protein</topology>
    </subcellularLocation>
</comment>
<keyword evidence="7" id="KW-1185">Reference proteome</keyword>
<comment type="caution">
    <text evidence="6">The sequence shown here is derived from an EMBL/GenBank/DDBJ whole genome shotgun (WGS) entry which is preliminary data.</text>
</comment>
<gene>
    <name evidence="6" type="ORF">GCM10007071_01230</name>
</gene>
<dbReference type="Proteomes" id="UP000601597">
    <property type="component" value="Unassembled WGS sequence"/>
</dbReference>
<proteinExistence type="predicted"/>
<reference evidence="7" key="1">
    <citation type="journal article" date="2019" name="Int. J. Syst. Evol. Microbiol.">
        <title>The Global Catalogue of Microorganisms (GCM) 10K type strain sequencing project: providing services to taxonomists for standard genome sequencing and annotation.</title>
        <authorList>
            <consortium name="The Broad Institute Genomics Platform"/>
            <consortium name="The Broad Institute Genome Sequencing Center for Infectious Disease"/>
            <person name="Wu L."/>
            <person name="Ma J."/>
        </authorList>
    </citation>
    <scope>NUCLEOTIDE SEQUENCE [LARGE SCALE GENOMIC DNA]</scope>
    <source>
        <strain evidence="7">KCTC 22280</strain>
    </source>
</reference>
<keyword evidence="4 5" id="KW-0472">Membrane</keyword>
<feature type="transmembrane region" description="Helical" evidence="5">
    <location>
        <begin position="53"/>
        <end position="71"/>
    </location>
</feature>
<name>A0ABQ3AJX9_9GAMM</name>
<accession>A0ABQ3AJX9</accession>
<dbReference type="PANTHER" id="PTHR43847">
    <property type="entry name" value="BLL3993 PROTEIN"/>
    <property type="match status" value="1"/>
</dbReference>
<dbReference type="InterPro" id="IPR052527">
    <property type="entry name" value="Metal_cation-efflux_comp"/>
</dbReference>
<evidence type="ECO:0008006" key="8">
    <source>
        <dbReference type="Google" id="ProtNLM"/>
    </source>
</evidence>
<feature type="transmembrane region" description="Helical" evidence="5">
    <location>
        <begin position="83"/>
        <end position="106"/>
    </location>
</feature>
<keyword evidence="2 5" id="KW-0812">Transmembrane</keyword>
<feature type="transmembrane region" description="Helical" evidence="5">
    <location>
        <begin position="12"/>
        <end position="33"/>
    </location>
</feature>
<evidence type="ECO:0000256" key="3">
    <source>
        <dbReference type="ARBA" id="ARBA00022989"/>
    </source>
</evidence>
<dbReference type="Pfam" id="PF04191">
    <property type="entry name" value="PEMT"/>
    <property type="match status" value="1"/>
</dbReference>
<dbReference type="PANTHER" id="PTHR43847:SF1">
    <property type="entry name" value="BLL3993 PROTEIN"/>
    <property type="match status" value="1"/>
</dbReference>
<evidence type="ECO:0000256" key="4">
    <source>
        <dbReference type="ARBA" id="ARBA00023136"/>
    </source>
</evidence>
<dbReference type="InterPro" id="IPR007318">
    <property type="entry name" value="Phopholipid_MeTrfase"/>
</dbReference>
<evidence type="ECO:0000313" key="6">
    <source>
        <dbReference type="EMBL" id="GGY58839.1"/>
    </source>
</evidence>
<evidence type="ECO:0000313" key="7">
    <source>
        <dbReference type="Proteomes" id="UP000601597"/>
    </source>
</evidence>
<keyword evidence="3 5" id="KW-1133">Transmembrane helix</keyword>
<organism evidence="6 7">
    <name type="scientific">Marinobacter zhanjiangensis</name>
    <dbReference type="NCBI Taxonomy" id="578215"/>
    <lineage>
        <taxon>Bacteria</taxon>
        <taxon>Pseudomonadati</taxon>
        <taxon>Pseudomonadota</taxon>
        <taxon>Gammaproteobacteria</taxon>
        <taxon>Pseudomonadales</taxon>
        <taxon>Marinobacteraceae</taxon>
        <taxon>Marinobacter</taxon>
    </lineage>
</organism>